<dbReference type="AlphaFoldDB" id="A0A0C3MDH2"/>
<feature type="binding site" evidence="9">
    <location>
        <position position="138"/>
    </location>
    <ligand>
        <name>FMN</name>
        <dbReference type="ChEBI" id="CHEBI:58210"/>
    </ligand>
</feature>
<dbReference type="SUPFAM" id="SSF51395">
    <property type="entry name" value="FMN-linked oxidoreductases"/>
    <property type="match status" value="1"/>
</dbReference>
<dbReference type="EMBL" id="JPIU01000039">
    <property type="protein sequence ID" value="KIO44453.1"/>
    <property type="molecule type" value="Genomic_DNA"/>
</dbReference>
<accession>A0A0C3MDH2</accession>
<dbReference type="PANTHER" id="PTHR45846">
    <property type="entry name" value="TRNA-DIHYDROURIDINE(47) SYNTHASE [NAD(P)(+)]-LIKE"/>
    <property type="match status" value="1"/>
</dbReference>
<dbReference type="RefSeq" id="WP_041505327.1">
    <property type="nucleotide sequence ID" value="NZ_JPIU01000039.1"/>
</dbReference>
<dbReference type="InterPro" id="IPR035587">
    <property type="entry name" value="DUS-like_FMN-bd"/>
</dbReference>
<evidence type="ECO:0000256" key="4">
    <source>
        <dbReference type="ARBA" id="ARBA00022694"/>
    </source>
</evidence>
<feature type="binding site" evidence="9">
    <location>
        <begin position="223"/>
        <end position="224"/>
    </location>
    <ligand>
        <name>FMN</name>
        <dbReference type="ChEBI" id="CHEBI:58210"/>
    </ligand>
</feature>
<keyword evidence="5" id="KW-0521">NADP</keyword>
<evidence type="ECO:0000256" key="9">
    <source>
        <dbReference type="PIRSR" id="PIRSR006621-2"/>
    </source>
</evidence>
<gene>
    <name evidence="11" type="ORF">BA92_09650</name>
</gene>
<proteinExistence type="inferred from homology"/>
<keyword evidence="6 7" id="KW-0560">Oxidoreductase</keyword>
<dbReference type="InterPro" id="IPR013785">
    <property type="entry name" value="Aldolase_TIM"/>
</dbReference>
<feature type="binding site" evidence="9">
    <location>
        <position position="167"/>
    </location>
    <ligand>
        <name>FMN</name>
        <dbReference type="ChEBI" id="CHEBI:58210"/>
    </ligand>
</feature>
<dbReference type="Proteomes" id="UP000031980">
    <property type="component" value="Unassembled WGS sequence"/>
</dbReference>
<dbReference type="GO" id="GO:0050660">
    <property type="term" value="F:flavin adenine dinucleotide binding"/>
    <property type="evidence" value="ECO:0007669"/>
    <property type="project" value="InterPro"/>
</dbReference>
<keyword evidence="9" id="KW-0547">Nucleotide-binding</keyword>
<dbReference type="PIRSF" id="PIRSF006621">
    <property type="entry name" value="Dus"/>
    <property type="match status" value="1"/>
</dbReference>
<name>A0A0C3MDH2_9PORP</name>
<dbReference type="Gene3D" id="3.20.20.70">
    <property type="entry name" value="Aldolase class I"/>
    <property type="match status" value="1"/>
</dbReference>
<evidence type="ECO:0000256" key="1">
    <source>
        <dbReference type="ARBA" id="ARBA00001917"/>
    </source>
</evidence>
<evidence type="ECO:0000256" key="3">
    <source>
        <dbReference type="ARBA" id="ARBA00022643"/>
    </source>
</evidence>
<evidence type="ECO:0000313" key="11">
    <source>
        <dbReference type="EMBL" id="KIO44453.1"/>
    </source>
</evidence>
<evidence type="ECO:0000313" key="12">
    <source>
        <dbReference type="Proteomes" id="UP000031980"/>
    </source>
</evidence>
<evidence type="ECO:0000256" key="6">
    <source>
        <dbReference type="ARBA" id="ARBA00023002"/>
    </source>
</evidence>
<keyword evidence="4 7" id="KW-0819">tRNA processing</keyword>
<evidence type="ECO:0000256" key="5">
    <source>
        <dbReference type="ARBA" id="ARBA00022857"/>
    </source>
</evidence>
<comment type="function">
    <text evidence="7">Catalyzes the synthesis of 5,6-dihydrouridine (D), a modified base found in the D-loop of most tRNAs, via the reduction of the C5-C6 double bond in target uridines.</text>
</comment>
<dbReference type="PANTHER" id="PTHR45846:SF1">
    <property type="entry name" value="TRNA-DIHYDROURIDINE(47) SYNTHASE [NAD(P)(+)]-LIKE"/>
    <property type="match status" value="1"/>
</dbReference>
<keyword evidence="2 7" id="KW-0285">Flavoprotein</keyword>
<evidence type="ECO:0000256" key="8">
    <source>
        <dbReference type="PIRSR" id="PIRSR006621-1"/>
    </source>
</evidence>
<dbReference type="EC" id="1.3.1.-" evidence="7"/>
<feature type="binding site" evidence="9">
    <location>
        <position position="69"/>
    </location>
    <ligand>
        <name>FMN</name>
        <dbReference type="ChEBI" id="CHEBI:58210"/>
    </ligand>
</feature>
<feature type="domain" description="DUS-like FMN-binding" evidence="10">
    <location>
        <begin position="10"/>
        <end position="298"/>
    </location>
</feature>
<evidence type="ECO:0000256" key="2">
    <source>
        <dbReference type="ARBA" id="ARBA00022630"/>
    </source>
</evidence>
<evidence type="ECO:0000259" key="10">
    <source>
        <dbReference type="Pfam" id="PF01207"/>
    </source>
</evidence>
<sequence length="314" mass="36121">MELKDYKIHFAPVQGHTDWIYRNLHEKHFGGIDAYYTPFIRVEKGNGFRTKDLRDITPEINRVGELIPQVLGGDPDELRVMLAMLADKGYGRVDLNLGCPFSMIARKGKGAGILSYPEKVAALMDVIGAFPVLHCSVKMRLGWESPEEGMKLLPVLNEAPLKAVILHARVGVQEYGGEVNREAFRAFYEGSRHPLYYNGDIRTLEDIREVVTCFPLLEGVMIGRGLLANPALAMEYRENRELCRENRLRKFREFHDELFEQNGERLQGDHQLLMKMKTFWEYFLPETDRKVLKKIKKANKVTQYNDAVAEAFKE</sequence>
<comment type="cofactor">
    <cofactor evidence="1 7 9">
        <name>FMN</name>
        <dbReference type="ChEBI" id="CHEBI:58210"/>
    </cofactor>
</comment>
<dbReference type="Pfam" id="PF01207">
    <property type="entry name" value="Dus"/>
    <property type="match status" value="1"/>
</dbReference>
<dbReference type="GO" id="GO:0017150">
    <property type="term" value="F:tRNA dihydrouridine synthase activity"/>
    <property type="evidence" value="ECO:0007669"/>
    <property type="project" value="InterPro"/>
</dbReference>
<comment type="caution">
    <text evidence="11">The sequence shown here is derived from an EMBL/GenBank/DDBJ whole genome shotgun (WGS) entry which is preliminary data.</text>
</comment>
<dbReference type="InterPro" id="IPR001269">
    <property type="entry name" value="DUS_fam"/>
</dbReference>
<comment type="similarity">
    <text evidence="7">Belongs to the dus family.</text>
</comment>
<dbReference type="InterPro" id="IPR018517">
    <property type="entry name" value="tRNA_hU_synthase_CS"/>
</dbReference>
<dbReference type="GO" id="GO:0003723">
    <property type="term" value="F:RNA binding"/>
    <property type="evidence" value="ECO:0007669"/>
    <property type="project" value="TreeGrafter"/>
</dbReference>
<organism evidence="11 12">
    <name type="scientific">Sanguibacteroides justesenii</name>
    <dbReference type="NCBI Taxonomy" id="1547597"/>
    <lineage>
        <taxon>Bacteria</taxon>
        <taxon>Pseudomonadati</taxon>
        <taxon>Bacteroidota</taxon>
        <taxon>Bacteroidia</taxon>
        <taxon>Bacteroidales</taxon>
        <taxon>Porphyromonadaceae</taxon>
        <taxon>Sanguibacteroides</taxon>
    </lineage>
</organism>
<protein>
    <recommendedName>
        <fullName evidence="7">tRNA-dihydrouridine synthase</fullName>
        <ecNumber evidence="7">1.3.1.-</ecNumber>
    </recommendedName>
</protein>
<dbReference type="PROSITE" id="PS01136">
    <property type="entry name" value="UPF0034"/>
    <property type="match status" value="1"/>
</dbReference>
<keyword evidence="12" id="KW-1185">Reference proteome</keyword>
<dbReference type="CDD" id="cd02801">
    <property type="entry name" value="DUS_like_FMN"/>
    <property type="match status" value="1"/>
</dbReference>
<evidence type="ECO:0000256" key="7">
    <source>
        <dbReference type="PIRNR" id="PIRNR006621"/>
    </source>
</evidence>
<feature type="active site" description="Proton donor" evidence="8">
    <location>
        <position position="99"/>
    </location>
</feature>
<reference evidence="11 12" key="1">
    <citation type="submission" date="2014-07" db="EMBL/GenBank/DDBJ databases">
        <title>Porphyromonadaceae bacterium OUH 308042 = ATCC BAA-2681 = DSM 28342 draft genome.</title>
        <authorList>
            <person name="Sydenham T.V."/>
            <person name="Hasman H."/>
            <person name="Justensen U.S."/>
        </authorList>
    </citation>
    <scope>NUCLEOTIDE SEQUENCE [LARGE SCALE GENOMIC DNA]</scope>
    <source>
        <strain evidence="11 12">OUH 308042</strain>
    </source>
</reference>
<keyword evidence="3 7" id="KW-0288">FMN</keyword>